<gene>
    <name evidence="2" type="ORF">J2N86_08155</name>
</gene>
<organism evidence="2 3">
    <name type="scientific">Legionella lytica</name>
    <dbReference type="NCBI Taxonomy" id="96232"/>
    <lineage>
        <taxon>Bacteria</taxon>
        <taxon>Pseudomonadati</taxon>
        <taxon>Pseudomonadota</taxon>
        <taxon>Gammaproteobacteria</taxon>
        <taxon>Legionellales</taxon>
        <taxon>Legionellaceae</taxon>
        <taxon>Legionella</taxon>
    </lineage>
</organism>
<evidence type="ECO:0000313" key="3">
    <source>
        <dbReference type="Proteomes" id="UP001057474"/>
    </source>
</evidence>
<name>A0ABY4Y535_9GAMM</name>
<dbReference type="Proteomes" id="UP001057474">
    <property type="component" value="Chromosome"/>
</dbReference>
<accession>A0ABY4Y535</accession>
<evidence type="ECO:0008006" key="4">
    <source>
        <dbReference type="Google" id="ProtNLM"/>
    </source>
</evidence>
<reference evidence="2" key="1">
    <citation type="submission" date="2021-03" db="EMBL/GenBank/DDBJ databases">
        <title>Legionella lytica PCM 2298.</title>
        <authorList>
            <person name="Koper P."/>
        </authorList>
    </citation>
    <scope>NUCLEOTIDE SEQUENCE</scope>
    <source>
        <strain evidence="2">PCM 2298</strain>
    </source>
</reference>
<keyword evidence="3" id="KW-1185">Reference proteome</keyword>
<feature type="chain" id="PRO_5045346455" description="DUF4189 domain-containing protein" evidence="1">
    <location>
        <begin position="22"/>
        <end position="145"/>
    </location>
</feature>
<evidence type="ECO:0000313" key="2">
    <source>
        <dbReference type="EMBL" id="USQ12685.1"/>
    </source>
</evidence>
<dbReference type="EMBL" id="CP071527">
    <property type="protein sequence ID" value="USQ12685.1"/>
    <property type="molecule type" value="Genomic_DNA"/>
</dbReference>
<dbReference type="RefSeq" id="WP_252578894.1">
    <property type="nucleotide sequence ID" value="NZ_CP071527.1"/>
</dbReference>
<protein>
    <recommendedName>
        <fullName evidence="4">DUF4189 domain-containing protein</fullName>
    </recommendedName>
</protein>
<keyword evidence="1" id="KW-0732">Signal</keyword>
<sequence length="145" mass="16301">MNYYVRICVLLLFSFSVSAFAQQPLSGNFWQCTTYDASGKPWIAASTYRKVAVNYAFDMCKKGSTDPATCKVRRNNCERFVHGVSVEPMWVCSALDRTAIVWRSNPYPQRDDAALAAKDFCRQKSVVPGTCYVNLITCVNKNGLD</sequence>
<proteinExistence type="predicted"/>
<evidence type="ECO:0000256" key="1">
    <source>
        <dbReference type="SAM" id="SignalP"/>
    </source>
</evidence>
<feature type="signal peptide" evidence="1">
    <location>
        <begin position="1"/>
        <end position="21"/>
    </location>
</feature>